<reference evidence="2 3" key="1">
    <citation type="journal article" date="2018" name="Int. J. Syst. Evol. Microbiol.">
        <title>Glycomyces paridis sp. nov., isolated from the medicinal plant Paris polyphylla.</title>
        <authorList>
            <person name="Fang X.M."/>
            <person name="Bai J.L."/>
            <person name="Su J."/>
            <person name="Zhao L.L."/>
            <person name="Liu H.Y."/>
            <person name="Ma B.P."/>
            <person name="Zhang Y.Q."/>
            <person name="Yu L.Y."/>
        </authorList>
    </citation>
    <scope>NUCLEOTIDE SEQUENCE [LARGE SCALE GENOMIC DNA]</scope>
    <source>
        <strain evidence="2 3">CPCC 204357</strain>
    </source>
</reference>
<comment type="caution">
    <text evidence="2">The sequence shown here is derived from an EMBL/GenBank/DDBJ whole genome shotgun (WGS) entry which is preliminary data.</text>
</comment>
<organism evidence="2 3">
    <name type="scientific">Glycomyces paridis</name>
    <dbReference type="NCBI Taxonomy" id="2126555"/>
    <lineage>
        <taxon>Bacteria</taxon>
        <taxon>Bacillati</taxon>
        <taxon>Actinomycetota</taxon>
        <taxon>Actinomycetes</taxon>
        <taxon>Glycomycetales</taxon>
        <taxon>Glycomycetaceae</taxon>
        <taxon>Glycomyces</taxon>
    </lineage>
</organism>
<proteinExistence type="predicted"/>
<dbReference type="PROSITE" id="PS51318">
    <property type="entry name" value="TAT"/>
    <property type="match status" value="1"/>
</dbReference>
<accession>A0A4S8NWM5</accession>
<sequence>MSTPEHHRLDQAFADLADAAAVMADPPATAMLRRRVRRRRALRGAAAAATAVLVAAPAVWLLQPFAGEEPPPADPAPLATYGDLVDASIDLPSFYAEGHGTCRGEGPVTLAGGADGNPGIVPYEEAGEFPPDGPTLVKVIHAPLEEGGPASAVALVRCWSDGPEASQVLVIEPDGAGGWAVADRLLTSVEAGAALANIAVDPAYGVVVLMEPPLSEYSEDQDLTRFVRLRPFDAEPRVELEVPEAPPADLSFGFHRVEDPDGTWAVTAEVENTGEQATAATELLLCGNQQMWLDGVELPECGDDPVLLEVGPLEPGEAWTSSWTLVVDEPMELHYGVTLFAMAVAPVEVDSGLVHGLYGSYNKHSMIAELRGLL</sequence>
<protein>
    <submittedName>
        <fullName evidence="2">Uncharacterized protein</fullName>
    </submittedName>
</protein>
<keyword evidence="1" id="KW-0472">Membrane</keyword>
<name>A0A4S8NWM5_9ACTN</name>
<dbReference type="Proteomes" id="UP000305792">
    <property type="component" value="Unassembled WGS sequence"/>
</dbReference>
<feature type="transmembrane region" description="Helical" evidence="1">
    <location>
        <begin position="41"/>
        <end position="62"/>
    </location>
</feature>
<dbReference type="AlphaFoldDB" id="A0A4S8NWM5"/>
<dbReference type="RefSeq" id="WP_136532256.1">
    <property type="nucleotide sequence ID" value="NZ_STGX01000024.1"/>
</dbReference>
<dbReference type="OrthoDB" id="5174058at2"/>
<keyword evidence="1" id="KW-0812">Transmembrane</keyword>
<dbReference type="EMBL" id="STGX01000024">
    <property type="protein sequence ID" value="THV22063.1"/>
    <property type="molecule type" value="Genomic_DNA"/>
</dbReference>
<keyword evidence="1" id="KW-1133">Transmembrane helix</keyword>
<evidence type="ECO:0000313" key="3">
    <source>
        <dbReference type="Proteomes" id="UP000305792"/>
    </source>
</evidence>
<evidence type="ECO:0000256" key="1">
    <source>
        <dbReference type="SAM" id="Phobius"/>
    </source>
</evidence>
<evidence type="ECO:0000313" key="2">
    <source>
        <dbReference type="EMBL" id="THV22063.1"/>
    </source>
</evidence>
<gene>
    <name evidence="2" type="ORF">E9998_23885</name>
</gene>
<keyword evidence="3" id="KW-1185">Reference proteome</keyword>
<dbReference type="InterPro" id="IPR006311">
    <property type="entry name" value="TAT_signal"/>
</dbReference>